<evidence type="ECO:0000259" key="12">
    <source>
        <dbReference type="PROSITE" id="PS51007"/>
    </source>
</evidence>
<feature type="binding site" description="covalent" evidence="9">
    <location>
        <position position="61"/>
    </location>
    <ligand>
        <name>heme c</name>
        <dbReference type="ChEBI" id="CHEBI:61717"/>
    </ligand>
</feature>
<dbReference type="PANTHER" id="PTHR10266">
    <property type="entry name" value="CYTOCHROME C1"/>
    <property type="match status" value="1"/>
</dbReference>
<keyword evidence="8 10" id="KW-0472">Membrane</keyword>
<evidence type="ECO:0000256" key="9">
    <source>
        <dbReference type="PIRSR" id="PIRSR602326-1"/>
    </source>
</evidence>
<evidence type="ECO:0000256" key="11">
    <source>
        <dbReference type="SAM" id="SignalP"/>
    </source>
</evidence>
<dbReference type="InterPro" id="IPR009056">
    <property type="entry name" value="Cyt_c-like_dom"/>
</dbReference>
<dbReference type="InterPro" id="IPR036909">
    <property type="entry name" value="Cyt_c-like_dom_sf"/>
</dbReference>
<keyword evidence="5 9" id="KW-0479">Metal-binding</keyword>
<feature type="binding site" description="covalent" evidence="9">
    <location>
        <position position="64"/>
    </location>
    <ligand>
        <name>heme c</name>
        <dbReference type="ChEBI" id="CHEBI:61717"/>
    </ligand>
</feature>
<dbReference type="KEGG" id="naci:NUH88_07120"/>
<dbReference type="Pfam" id="PF02167">
    <property type="entry name" value="Cytochrom_C1"/>
    <property type="match status" value="1"/>
</dbReference>
<dbReference type="Proteomes" id="UP001060336">
    <property type="component" value="Chromosome"/>
</dbReference>
<dbReference type="GO" id="GO:0016020">
    <property type="term" value="C:membrane"/>
    <property type="evidence" value="ECO:0007669"/>
    <property type="project" value="UniProtKB-SubCell"/>
</dbReference>
<proteinExistence type="predicted"/>
<feature type="transmembrane region" description="Helical" evidence="10">
    <location>
        <begin position="228"/>
        <end position="245"/>
    </location>
</feature>
<comment type="cofactor">
    <cofactor evidence="9">
        <name>heme c</name>
        <dbReference type="ChEBI" id="CHEBI:61717"/>
    </cofactor>
    <text evidence="9">Binds 1 heme c group covalently per subunit.</text>
</comment>
<dbReference type="GO" id="GO:0009055">
    <property type="term" value="F:electron transfer activity"/>
    <property type="evidence" value="ECO:0007669"/>
    <property type="project" value="InterPro"/>
</dbReference>
<feature type="signal peptide" evidence="11">
    <location>
        <begin position="1"/>
        <end position="24"/>
    </location>
</feature>
<feature type="binding site" description="covalent" evidence="9">
    <location>
        <position position="65"/>
    </location>
    <ligand>
        <name>heme c</name>
        <dbReference type="ChEBI" id="CHEBI:61717"/>
    </ligand>
</feature>
<dbReference type="FunFam" id="1.10.760.10:FF:000011">
    <property type="entry name" value="Cytochrome c1, putative"/>
    <property type="match status" value="1"/>
</dbReference>
<evidence type="ECO:0000256" key="8">
    <source>
        <dbReference type="ARBA" id="ARBA00023136"/>
    </source>
</evidence>
<dbReference type="Gene3D" id="1.20.5.100">
    <property type="entry name" value="Cytochrome c1, transmembrane anchor, C-terminal"/>
    <property type="match status" value="1"/>
</dbReference>
<dbReference type="EMBL" id="CP102480">
    <property type="protein sequence ID" value="UUX52209.1"/>
    <property type="molecule type" value="Genomic_DNA"/>
</dbReference>
<name>A0A9J7B0N2_9PROT</name>
<organism evidence="13 14">
    <name type="scientific">Nisaea acidiphila</name>
    <dbReference type="NCBI Taxonomy" id="1862145"/>
    <lineage>
        <taxon>Bacteria</taxon>
        <taxon>Pseudomonadati</taxon>
        <taxon>Pseudomonadota</taxon>
        <taxon>Alphaproteobacteria</taxon>
        <taxon>Rhodospirillales</taxon>
        <taxon>Thalassobaculaceae</taxon>
        <taxon>Nisaea</taxon>
    </lineage>
</organism>
<evidence type="ECO:0000256" key="3">
    <source>
        <dbReference type="ARBA" id="ARBA00022617"/>
    </source>
</evidence>
<keyword evidence="6 10" id="KW-1133">Transmembrane helix</keyword>
<feature type="binding site" description="covalent" evidence="9">
    <location>
        <position position="184"/>
    </location>
    <ligand>
        <name>heme c</name>
        <dbReference type="ChEBI" id="CHEBI:61717"/>
    </ligand>
</feature>
<dbReference type="GO" id="GO:0046872">
    <property type="term" value="F:metal ion binding"/>
    <property type="evidence" value="ECO:0007669"/>
    <property type="project" value="UniProtKB-KW"/>
</dbReference>
<reference evidence="13" key="1">
    <citation type="submission" date="2022-08" db="EMBL/GenBank/DDBJ databases">
        <title>Nisaea acidiphila sp. nov., isolated from a marine algal debris and emended description of the genus Nisaea Urios et al. 2008.</title>
        <authorList>
            <person name="Kwon K."/>
        </authorList>
    </citation>
    <scope>NUCLEOTIDE SEQUENCE</scope>
    <source>
        <strain evidence="13">MEBiC11861</strain>
    </source>
</reference>
<dbReference type="AlphaFoldDB" id="A0A9J7B0N2"/>
<keyword evidence="14" id="KW-1185">Reference proteome</keyword>
<evidence type="ECO:0000256" key="2">
    <source>
        <dbReference type="ARBA" id="ARBA00016165"/>
    </source>
</evidence>
<evidence type="ECO:0000256" key="6">
    <source>
        <dbReference type="ARBA" id="ARBA00022989"/>
    </source>
</evidence>
<keyword evidence="4 10" id="KW-0812">Transmembrane</keyword>
<comment type="subcellular location">
    <subcellularLocation>
        <location evidence="1">Membrane</location>
    </subcellularLocation>
</comment>
<evidence type="ECO:0000256" key="4">
    <source>
        <dbReference type="ARBA" id="ARBA00022692"/>
    </source>
</evidence>
<keyword evidence="3 9" id="KW-0349">Heme</keyword>
<feature type="domain" description="Cytochrome c" evidence="12">
    <location>
        <begin position="48"/>
        <end position="200"/>
    </location>
</feature>
<dbReference type="InterPro" id="IPR002326">
    <property type="entry name" value="Cyt_c1"/>
</dbReference>
<accession>A0A9J7B0N2</accession>
<protein>
    <recommendedName>
        <fullName evidence="2">Cytochrome c1</fullName>
    </recommendedName>
</protein>
<evidence type="ECO:0000256" key="10">
    <source>
        <dbReference type="SAM" id="Phobius"/>
    </source>
</evidence>
<gene>
    <name evidence="13" type="ORF">NUH88_07120</name>
</gene>
<keyword evidence="11" id="KW-0732">Signal</keyword>
<keyword evidence="7 9" id="KW-0408">Iron</keyword>
<dbReference type="PANTHER" id="PTHR10266:SF3">
    <property type="entry name" value="CYTOCHROME C1, HEME PROTEIN, MITOCHONDRIAL"/>
    <property type="match status" value="1"/>
</dbReference>
<dbReference type="PRINTS" id="PR00603">
    <property type="entry name" value="CYTOCHROMEC1"/>
</dbReference>
<dbReference type="PROSITE" id="PS51007">
    <property type="entry name" value="CYTC"/>
    <property type="match status" value="1"/>
</dbReference>
<evidence type="ECO:0000256" key="7">
    <source>
        <dbReference type="ARBA" id="ARBA00023004"/>
    </source>
</evidence>
<dbReference type="GO" id="GO:0020037">
    <property type="term" value="F:heme binding"/>
    <property type="evidence" value="ECO:0007669"/>
    <property type="project" value="InterPro"/>
</dbReference>
<evidence type="ECO:0000256" key="5">
    <source>
        <dbReference type="ARBA" id="ARBA00022723"/>
    </source>
</evidence>
<dbReference type="Gene3D" id="1.10.760.10">
    <property type="entry name" value="Cytochrome c-like domain"/>
    <property type="match status" value="1"/>
</dbReference>
<evidence type="ECO:0000256" key="1">
    <source>
        <dbReference type="ARBA" id="ARBA00004370"/>
    </source>
</evidence>
<evidence type="ECO:0000313" key="14">
    <source>
        <dbReference type="Proteomes" id="UP001060336"/>
    </source>
</evidence>
<sequence>MKSLIAATATVALLSLGGQQPAQAAGDAIALPKQDWSFSGIFGTFDRAAAQRGLQVYREVCSTCHSLDYIAFRNLADLGYSEDEIKAIAAEYEVEDGPNDEGEMFMRPGTPADRFPAPFPNENAARASNGGAYPPDLSLIVDARAGFEDYVYALLIGYEEAPADVTLMAGMNYNKYFAGHQIAMAQPLYEDGVTYADGTKASVEQMAKDVTTFLAWASEPNMETRKQTGVAVILFLIVLSGLFYASKRKIWADVH</sequence>
<feature type="chain" id="PRO_5039915466" description="Cytochrome c1" evidence="11">
    <location>
        <begin position="25"/>
        <end position="255"/>
    </location>
</feature>
<evidence type="ECO:0000313" key="13">
    <source>
        <dbReference type="EMBL" id="UUX52209.1"/>
    </source>
</evidence>
<dbReference type="SUPFAM" id="SSF46626">
    <property type="entry name" value="Cytochrome c"/>
    <property type="match status" value="1"/>
</dbReference>